<comment type="caution">
    <text evidence="1">The sequence shown here is derived from an EMBL/GenBank/DDBJ whole genome shotgun (WGS) entry which is preliminary data.</text>
</comment>
<evidence type="ECO:0000313" key="1">
    <source>
        <dbReference type="EMBL" id="KAK3862544.1"/>
    </source>
</evidence>
<name>A0AAE1EVU9_PETCI</name>
<evidence type="ECO:0000313" key="2">
    <source>
        <dbReference type="Proteomes" id="UP001286313"/>
    </source>
</evidence>
<gene>
    <name evidence="1" type="ORF">Pcinc_031604</name>
</gene>
<dbReference type="EMBL" id="JAWQEG010004216">
    <property type="protein sequence ID" value="KAK3862544.1"/>
    <property type="molecule type" value="Genomic_DNA"/>
</dbReference>
<dbReference type="AlphaFoldDB" id="A0AAE1EVU9"/>
<protein>
    <submittedName>
        <fullName evidence="1">Uncharacterized protein</fullName>
    </submittedName>
</protein>
<sequence>MGMNEAVLTLCYGGDGQVRGRGVVGGLEKPRKTVQLEEELRDALRHTFCCTGGRNDSKTGPSEVNEVLGRVVTARHSDTLLLLLHHAYTHILTRLHAHATRVQLLQDMLDNEPDNPYGRLRQEELCRLRELETLNGKLTQRLEESEGQVCTLREQIEKLEDSLGEERRHNLCQQDEMRRQEVQVLEVRQINQPASPTTYSHQYKALFKRGGFERAF</sequence>
<organism evidence="1 2">
    <name type="scientific">Petrolisthes cinctipes</name>
    <name type="common">Flat porcelain crab</name>
    <dbReference type="NCBI Taxonomy" id="88211"/>
    <lineage>
        <taxon>Eukaryota</taxon>
        <taxon>Metazoa</taxon>
        <taxon>Ecdysozoa</taxon>
        <taxon>Arthropoda</taxon>
        <taxon>Crustacea</taxon>
        <taxon>Multicrustacea</taxon>
        <taxon>Malacostraca</taxon>
        <taxon>Eumalacostraca</taxon>
        <taxon>Eucarida</taxon>
        <taxon>Decapoda</taxon>
        <taxon>Pleocyemata</taxon>
        <taxon>Anomura</taxon>
        <taxon>Galatheoidea</taxon>
        <taxon>Porcellanidae</taxon>
        <taxon>Petrolisthes</taxon>
    </lineage>
</organism>
<keyword evidence="2" id="KW-1185">Reference proteome</keyword>
<reference evidence="1" key="1">
    <citation type="submission" date="2023-10" db="EMBL/GenBank/DDBJ databases">
        <title>Genome assemblies of two species of porcelain crab, Petrolisthes cinctipes and Petrolisthes manimaculis (Anomura: Porcellanidae).</title>
        <authorList>
            <person name="Angst P."/>
        </authorList>
    </citation>
    <scope>NUCLEOTIDE SEQUENCE</scope>
    <source>
        <strain evidence="1">PB745_01</strain>
        <tissue evidence="1">Gill</tissue>
    </source>
</reference>
<dbReference type="Proteomes" id="UP001286313">
    <property type="component" value="Unassembled WGS sequence"/>
</dbReference>
<proteinExistence type="predicted"/>
<accession>A0AAE1EVU9</accession>